<protein>
    <submittedName>
        <fullName evidence="1">MFS transporter</fullName>
    </submittedName>
</protein>
<reference evidence="1" key="1">
    <citation type="submission" date="2019-10" db="EMBL/GenBank/DDBJ databases">
        <authorList>
            <consortium name="DOE Joint Genome Institute"/>
            <person name="Kuo A."/>
            <person name="Miyauchi S."/>
            <person name="Kiss E."/>
            <person name="Drula E."/>
            <person name="Kohler A."/>
            <person name="Sanchez-Garcia M."/>
            <person name="Andreopoulos B."/>
            <person name="Barry K.W."/>
            <person name="Bonito G."/>
            <person name="Buee M."/>
            <person name="Carver A."/>
            <person name="Chen C."/>
            <person name="Cichocki N."/>
            <person name="Clum A."/>
            <person name="Culley D."/>
            <person name="Crous P.W."/>
            <person name="Fauchery L."/>
            <person name="Girlanda M."/>
            <person name="Hayes R."/>
            <person name="Keri Z."/>
            <person name="Labutti K."/>
            <person name="Lipzen A."/>
            <person name="Lombard V."/>
            <person name="Magnuson J."/>
            <person name="Maillard F."/>
            <person name="Morin E."/>
            <person name="Murat C."/>
            <person name="Nolan M."/>
            <person name="Ohm R."/>
            <person name="Pangilinan J."/>
            <person name="Pereira M."/>
            <person name="Perotto S."/>
            <person name="Peter M."/>
            <person name="Riley R."/>
            <person name="Sitrit Y."/>
            <person name="Stielow B."/>
            <person name="Szollosi G."/>
            <person name="Zifcakova L."/>
            <person name="Stursova M."/>
            <person name="Spatafora J.W."/>
            <person name="Tedersoo L."/>
            <person name="Vaario L.-M."/>
            <person name="Yamada A."/>
            <person name="Yan M."/>
            <person name="Wang P."/>
            <person name="Xu J."/>
            <person name="Bruns T."/>
            <person name="Baldrian P."/>
            <person name="Vilgalys R."/>
            <person name="Henrissat B."/>
            <person name="Grigoriev I.V."/>
            <person name="Hibbett D."/>
            <person name="Nagy L.G."/>
            <person name="Martin F.M."/>
        </authorList>
    </citation>
    <scope>NUCLEOTIDE SEQUENCE</scope>
    <source>
        <strain evidence="1">P2</strain>
    </source>
</reference>
<organism evidence="1 2">
    <name type="scientific">Thelephora ganbajun</name>
    <name type="common">Ganba fungus</name>
    <dbReference type="NCBI Taxonomy" id="370292"/>
    <lineage>
        <taxon>Eukaryota</taxon>
        <taxon>Fungi</taxon>
        <taxon>Dikarya</taxon>
        <taxon>Basidiomycota</taxon>
        <taxon>Agaricomycotina</taxon>
        <taxon>Agaricomycetes</taxon>
        <taxon>Thelephorales</taxon>
        <taxon>Thelephoraceae</taxon>
        <taxon>Thelephora</taxon>
    </lineage>
</organism>
<reference evidence="1" key="2">
    <citation type="journal article" date="2020" name="Nat. Commun.">
        <title>Large-scale genome sequencing of mycorrhizal fungi provides insights into the early evolution of symbiotic traits.</title>
        <authorList>
            <person name="Miyauchi S."/>
            <person name="Kiss E."/>
            <person name="Kuo A."/>
            <person name="Drula E."/>
            <person name="Kohler A."/>
            <person name="Sanchez-Garcia M."/>
            <person name="Morin E."/>
            <person name="Andreopoulos B."/>
            <person name="Barry K.W."/>
            <person name="Bonito G."/>
            <person name="Buee M."/>
            <person name="Carver A."/>
            <person name="Chen C."/>
            <person name="Cichocki N."/>
            <person name="Clum A."/>
            <person name="Culley D."/>
            <person name="Crous P.W."/>
            <person name="Fauchery L."/>
            <person name="Girlanda M."/>
            <person name="Hayes R.D."/>
            <person name="Keri Z."/>
            <person name="LaButti K."/>
            <person name="Lipzen A."/>
            <person name="Lombard V."/>
            <person name="Magnuson J."/>
            <person name="Maillard F."/>
            <person name="Murat C."/>
            <person name="Nolan M."/>
            <person name="Ohm R.A."/>
            <person name="Pangilinan J."/>
            <person name="Pereira M.F."/>
            <person name="Perotto S."/>
            <person name="Peter M."/>
            <person name="Pfister S."/>
            <person name="Riley R."/>
            <person name="Sitrit Y."/>
            <person name="Stielow J.B."/>
            <person name="Szollosi G."/>
            <person name="Zifcakova L."/>
            <person name="Stursova M."/>
            <person name="Spatafora J.W."/>
            <person name="Tedersoo L."/>
            <person name="Vaario L.M."/>
            <person name="Yamada A."/>
            <person name="Yan M."/>
            <person name="Wang P."/>
            <person name="Xu J."/>
            <person name="Bruns T."/>
            <person name="Baldrian P."/>
            <person name="Vilgalys R."/>
            <person name="Dunand C."/>
            <person name="Henrissat B."/>
            <person name="Grigoriev I.V."/>
            <person name="Hibbett D."/>
            <person name="Nagy L.G."/>
            <person name="Martin F.M."/>
        </authorList>
    </citation>
    <scope>NUCLEOTIDE SEQUENCE</scope>
    <source>
        <strain evidence="1">P2</strain>
    </source>
</reference>
<evidence type="ECO:0000313" key="2">
    <source>
        <dbReference type="Proteomes" id="UP000886501"/>
    </source>
</evidence>
<accession>A0ACB6ZKP7</accession>
<name>A0ACB6ZKP7_THEGA</name>
<sequence length="481" mass="53477">MSEEKEQTKIEETNSDHATSESGDAIDEKKLLRKLDWHLIPGLTILFLFSFLDRSNVGNARIEGLVADLHMTGNQYLTTLTIYFIGYVLFEVPSNIVLKLTTPRFWLPTLTLVWGTVSTLMGVTQNFSGFLAVRFFLGVAESGFFPGVVYYLSMWYKRNEQHYRIALFFAAPTLAGAFGGIFAFGIAKMRGIAGLGGWRWIFIIEGLMTVVLSIAAYFFIYNYPATARFLTPKEKEYIIARLKDDSDAARDEKFTWGGVIQALKDPKVWLYGFAFHTMSLPLYTLSLFLPTIIKDLGYSAAQAQLLSTPPYVAAFVLTMSAAVFAERTKLRAPFVIASSVLGIVGYIVLITSHRPAVSYAGTIIAASGIYSATAVVLSWPANNVSGQTKRATATAMQISIGNVGAIIGTQLYRPKWGPKFFVGHGVAMGYLVGNIVVVTTLWYTLKSENARRDRGERDHRLKDVNEGVFLGDDDPRWRFQT</sequence>
<gene>
    <name evidence="1" type="ORF">BDM02DRAFT_3166273</name>
</gene>
<evidence type="ECO:0000313" key="1">
    <source>
        <dbReference type="EMBL" id="KAF9649711.1"/>
    </source>
</evidence>
<proteinExistence type="predicted"/>
<comment type="caution">
    <text evidence="1">The sequence shown here is derived from an EMBL/GenBank/DDBJ whole genome shotgun (WGS) entry which is preliminary data.</text>
</comment>
<dbReference type="EMBL" id="MU117994">
    <property type="protein sequence ID" value="KAF9649711.1"/>
    <property type="molecule type" value="Genomic_DNA"/>
</dbReference>
<keyword evidence="2" id="KW-1185">Reference proteome</keyword>
<dbReference type="Proteomes" id="UP000886501">
    <property type="component" value="Unassembled WGS sequence"/>
</dbReference>